<organism evidence="1 2">
    <name type="scientific">Cryptotermes secundus</name>
    <dbReference type="NCBI Taxonomy" id="105785"/>
    <lineage>
        <taxon>Eukaryota</taxon>
        <taxon>Metazoa</taxon>
        <taxon>Ecdysozoa</taxon>
        <taxon>Arthropoda</taxon>
        <taxon>Hexapoda</taxon>
        <taxon>Insecta</taxon>
        <taxon>Pterygota</taxon>
        <taxon>Neoptera</taxon>
        <taxon>Polyneoptera</taxon>
        <taxon>Dictyoptera</taxon>
        <taxon>Blattodea</taxon>
        <taxon>Blattoidea</taxon>
        <taxon>Termitoidae</taxon>
        <taxon>Kalotermitidae</taxon>
        <taxon>Cryptotermitinae</taxon>
        <taxon>Cryptotermes</taxon>
    </lineage>
</organism>
<reference evidence="1 2" key="1">
    <citation type="submission" date="2017-12" db="EMBL/GenBank/DDBJ databases">
        <title>Hemimetabolous genomes reveal molecular basis of termite eusociality.</title>
        <authorList>
            <person name="Harrison M.C."/>
            <person name="Jongepier E."/>
            <person name="Robertson H.M."/>
            <person name="Arning N."/>
            <person name="Bitard-Feildel T."/>
            <person name="Chao H."/>
            <person name="Childers C.P."/>
            <person name="Dinh H."/>
            <person name="Doddapaneni H."/>
            <person name="Dugan S."/>
            <person name="Gowin J."/>
            <person name="Greiner C."/>
            <person name="Han Y."/>
            <person name="Hu H."/>
            <person name="Hughes D.S.T."/>
            <person name="Huylmans A.-K."/>
            <person name="Kemena C."/>
            <person name="Kremer L.P.M."/>
            <person name="Lee S.L."/>
            <person name="Lopez-Ezquerra A."/>
            <person name="Mallet L."/>
            <person name="Monroy-Kuhn J.M."/>
            <person name="Moser A."/>
            <person name="Murali S.C."/>
            <person name="Muzny D.M."/>
            <person name="Otani S."/>
            <person name="Piulachs M.-D."/>
            <person name="Poelchau M."/>
            <person name="Qu J."/>
            <person name="Schaub F."/>
            <person name="Wada-Katsumata A."/>
            <person name="Worley K.C."/>
            <person name="Xie Q."/>
            <person name="Ylla G."/>
            <person name="Poulsen M."/>
            <person name="Gibbs R.A."/>
            <person name="Schal C."/>
            <person name="Richards S."/>
            <person name="Belles X."/>
            <person name="Korb J."/>
            <person name="Bornberg-Bauer E."/>
        </authorList>
    </citation>
    <scope>NUCLEOTIDE SEQUENCE [LARGE SCALE GENOMIC DNA]</scope>
    <source>
        <tissue evidence="1">Whole body</tissue>
    </source>
</reference>
<keyword evidence="2" id="KW-1185">Reference proteome</keyword>
<dbReference type="Proteomes" id="UP000235965">
    <property type="component" value="Unassembled WGS sequence"/>
</dbReference>
<sequence length="54" mass="6237">MSICRYTLALSGKCRFVTYESYKELAIVILMTTFNCLQVVKEAILLLTLNEMEE</sequence>
<dbReference type="AlphaFoldDB" id="A0A2J7Q802"/>
<dbReference type="EMBL" id="NEVH01016978">
    <property type="protein sequence ID" value="PNF24713.1"/>
    <property type="molecule type" value="Genomic_DNA"/>
</dbReference>
<accession>A0A2J7Q802</accession>
<name>A0A2J7Q802_9NEOP</name>
<comment type="caution">
    <text evidence="1">The sequence shown here is derived from an EMBL/GenBank/DDBJ whole genome shotgun (WGS) entry which is preliminary data.</text>
</comment>
<proteinExistence type="predicted"/>
<dbReference type="InParanoid" id="A0A2J7Q802"/>
<evidence type="ECO:0000313" key="2">
    <source>
        <dbReference type="Proteomes" id="UP000235965"/>
    </source>
</evidence>
<evidence type="ECO:0000313" key="1">
    <source>
        <dbReference type="EMBL" id="PNF24713.1"/>
    </source>
</evidence>
<gene>
    <name evidence="1" type="ORF">B7P43_G16643</name>
</gene>
<protein>
    <submittedName>
        <fullName evidence="1">Uncharacterized protein</fullName>
    </submittedName>
</protein>